<evidence type="ECO:0000313" key="2">
    <source>
        <dbReference type="Proteomes" id="UP000183788"/>
    </source>
</evidence>
<organism evidence="1 2">
    <name type="scientific">Chitinophaga sancti</name>
    <dbReference type="NCBI Taxonomy" id="1004"/>
    <lineage>
        <taxon>Bacteria</taxon>
        <taxon>Pseudomonadati</taxon>
        <taxon>Bacteroidota</taxon>
        <taxon>Chitinophagia</taxon>
        <taxon>Chitinophagales</taxon>
        <taxon>Chitinophagaceae</taxon>
        <taxon>Chitinophaga</taxon>
    </lineage>
</organism>
<evidence type="ECO:0000313" key="1">
    <source>
        <dbReference type="EMBL" id="SFW85733.1"/>
    </source>
</evidence>
<accession>A0A1K1SPD0</accession>
<protein>
    <submittedName>
        <fullName evidence="1">Uncharacterized protein</fullName>
    </submittedName>
</protein>
<sequence length="63" mass="7422">MRTRDNLNTICSDNEKFRTAYATASQYDRLQLVAYRLKDVKVLFPKKRAMAETFVKNIKFQSS</sequence>
<gene>
    <name evidence="1" type="ORF">SAMN05661012_05774</name>
</gene>
<name>A0A1K1SPD0_9BACT</name>
<dbReference type="AlphaFoldDB" id="A0A1K1SPD0"/>
<reference evidence="1 2" key="1">
    <citation type="submission" date="2016-11" db="EMBL/GenBank/DDBJ databases">
        <authorList>
            <person name="Jaros S."/>
            <person name="Januszkiewicz K."/>
            <person name="Wedrychowicz H."/>
        </authorList>
    </citation>
    <scope>NUCLEOTIDE SEQUENCE [LARGE SCALE GENOMIC DNA]</scope>
    <source>
        <strain evidence="1 2">DSM 784</strain>
    </source>
</reference>
<dbReference type="Proteomes" id="UP000183788">
    <property type="component" value="Unassembled WGS sequence"/>
</dbReference>
<proteinExistence type="predicted"/>
<dbReference type="EMBL" id="FPIZ01000027">
    <property type="protein sequence ID" value="SFW85733.1"/>
    <property type="molecule type" value="Genomic_DNA"/>
</dbReference>